<accession>A0A5N6SPK7</accession>
<dbReference type="AlphaFoldDB" id="A0A5N6SPK7"/>
<protein>
    <submittedName>
        <fullName evidence="1">Uncharacterized protein</fullName>
    </submittedName>
</protein>
<gene>
    <name evidence="1" type="ORF">BDV38DRAFT_283840</name>
</gene>
<dbReference type="EMBL" id="ML743583">
    <property type="protein sequence ID" value="KAE8136628.1"/>
    <property type="molecule type" value="Genomic_DNA"/>
</dbReference>
<keyword evidence="2" id="KW-1185">Reference proteome</keyword>
<dbReference type="PANTHER" id="PTHR14187:SF5">
    <property type="entry name" value="HEAT SHOCK 70 KDA PROTEIN 12A"/>
    <property type="match status" value="1"/>
</dbReference>
<dbReference type="Proteomes" id="UP000325672">
    <property type="component" value="Unassembled WGS sequence"/>
</dbReference>
<dbReference type="OrthoDB" id="2963168at2759"/>
<name>A0A5N6SPK7_ASPPS</name>
<proteinExistence type="predicted"/>
<reference evidence="1 2" key="1">
    <citation type="submission" date="2019-04" db="EMBL/GenBank/DDBJ databases">
        <title>Friends and foes A comparative genomics study of 23 Aspergillus species from section Flavi.</title>
        <authorList>
            <consortium name="DOE Joint Genome Institute"/>
            <person name="Kjaerbolling I."/>
            <person name="Vesth T."/>
            <person name="Frisvad J.C."/>
            <person name="Nybo J.L."/>
            <person name="Theobald S."/>
            <person name="Kildgaard S."/>
            <person name="Isbrandt T."/>
            <person name="Kuo A."/>
            <person name="Sato A."/>
            <person name="Lyhne E.K."/>
            <person name="Kogle M.E."/>
            <person name="Wiebenga A."/>
            <person name="Kun R.S."/>
            <person name="Lubbers R.J."/>
            <person name="Makela M.R."/>
            <person name="Barry K."/>
            <person name="Chovatia M."/>
            <person name="Clum A."/>
            <person name="Daum C."/>
            <person name="Haridas S."/>
            <person name="He G."/>
            <person name="LaButti K."/>
            <person name="Lipzen A."/>
            <person name="Mondo S."/>
            <person name="Riley R."/>
            <person name="Salamov A."/>
            <person name="Simmons B.A."/>
            <person name="Magnuson J.K."/>
            <person name="Henrissat B."/>
            <person name="Mortensen U.H."/>
            <person name="Larsen T.O."/>
            <person name="Devries R.P."/>
            <person name="Grigoriev I.V."/>
            <person name="Machida M."/>
            <person name="Baker S.E."/>
            <person name="Andersen M.R."/>
        </authorList>
    </citation>
    <scope>NUCLEOTIDE SEQUENCE [LARGE SCALE GENOMIC DNA]</scope>
    <source>
        <strain evidence="1 2">CBS 117625</strain>
    </source>
</reference>
<evidence type="ECO:0000313" key="2">
    <source>
        <dbReference type="Proteomes" id="UP000325672"/>
    </source>
</evidence>
<dbReference type="RefSeq" id="XP_031912691.1">
    <property type="nucleotide sequence ID" value="XM_032060120.1"/>
</dbReference>
<organism evidence="1 2">
    <name type="scientific">Aspergillus pseudotamarii</name>
    <dbReference type="NCBI Taxonomy" id="132259"/>
    <lineage>
        <taxon>Eukaryota</taxon>
        <taxon>Fungi</taxon>
        <taxon>Dikarya</taxon>
        <taxon>Ascomycota</taxon>
        <taxon>Pezizomycotina</taxon>
        <taxon>Eurotiomycetes</taxon>
        <taxon>Eurotiomycetidae</taxon>
        <taxon>Eurotiales</taxon>
        <taxon>Aspergillaceae</taxon>
        <taxon>Aspergillus</taxon>
        <taxon>Aspergillus subgen. Circumdati</taxon>
    </lineage>
</organism>
<dbReference type="PANTHER" id="PTHR14187">
    <property type="entry name" value="ALPHA KINASE/ELONGATION FACTOR 2 KINASE"/>
    <property type="match status" value="1"/>
</dbReference>
<evidence type="ECO:0000313" key="1">
    <source>
        <dbReference type="EMBL" id="KAE8136628.1"/>
    </source>
</evidence>
<sequence>MVTWLAASAAGIPLPQISLVSEPEAAALHCLRAMQHNTIQSGDVIVVCDAVGGTVDLISYCVKSVSPTYLEEQLTDLHKGCLWIDVARREIYGFPEGPLRRLRIQKDPEGIYTGCDELLARHVKPDFSFDEDNDDNDEFQELGQLIPFPVWGINHL</sequence>
<dbReference type="GeneID" id="43644330"/>